<dbReference type="Proteomes" id="UP000824019">
    <property type="component" value="Unassembled WGS sequence"/>
</dbReference>
<evidence type="ECO:0000313" key="3">
    <source>
        <dbReference type="EMBL" id="QPH97271.1"/>
    </source>
</evidence>
<feature type="chain" id="PRO_5038257276" evidence="1">
    <location>
        <begin position="22"/>
        <end position="234"/>
    </location>
</feature>
<dbReference type="EMBL" id="JAHAKR010000001">
    <property type="protein sequence ID" value="MBS5829215.1"/>
    <property type="molecule type" value="Genomic_DNA"/>
</dbReference>
<dbReference type="Pfam" id="PF07424">
    <property type="entry name" value="TrbM"/>
    <property type="match status" value="1"/>
</dbReference>
<evidence type="ECO:0000313" key="2">
    <source>
        <dbReference type="EMBL" id="MBS5829215.1"/>
    </source>
</evidence>
<dbReference type="Proteomes" id="UP000594571">
    <property type="component" value="Chromosome"/>
</dbReference>
<proteinExistence type="predicted"/>
<protein>
    <submittedName>
        <fullName evidence="3">Conjugal transfer protein TrbM</fullName>
    </submittedName>
</protein>
<organism evidence="3 4">
    <name type="scientific">Campylobacter concisus</name>
    <dbReference type="NCBI Taxonomy" id="199"/>
    <lineage>
        <taxon>Bacteria</taxon>
        <taxon>Pseudomonadati</taxon>
        <taxon>Campylobacterota</taxon>
        <taxon>Epsilonproteobacteria</taxon>
        <taxon>Campylobacterales</taxon>
        <taxon>Campylobacteraceae</taxon>
        <taxon>Campylobacter</taxon>
    </lineage>
</organism>
<gene>
    <name evidence="3" type="ORF">CVS89_03105</name>
    <name evidence="2" type="ORF">KIC69_00090</name>
</gene>
<name>A0A7S9RST1_9BACT</name>
<keyword evidence="1" id="KW-0732">Signal</keyword>
<reference evidence="2" key="3">
    <citation type="submission" date="2021-02" db="EMBL/GenBank/DDBJ databases">
        <title>Infant gut strain persistence is associated with maternal origin, phylogeny, and functional potential including surface adhesion and iron acquisition.</title>
        <authorList>
            <person name="Lou Y.C."/>
        </authorList>
    </citation>
    <scope>NUCLEOTIDE SEQUENCE</scope>
    <source>
        <strain evidence="2">L3_101_000G1_dasL3_101_000G1_concoct_7_sub</strain>
    </source>
</reference>
<dbReference type="EMBL" id="CP049263">
    <property type="protein sequence ID" value="QPH97271.1"/>
    <property type="molecule type" value="Genomic_DNA"/>
</dbReference>
<dbReference type="AlphaFoldDB" id="A0A7S9RST1"/>
<evidence type="ECO:0000313" key="4">
    <source>
        <dbReference type="Proteomes" id="UP000594571"/>
    </source>
</evidence>
<accession>A0A7S9RST1</accession>
<reference evidence="3 4" key="2">
    <citation type="journal article" date="2020" name="Microb. Genom.">
        <title>Analysis of complete Campylobacter concisus genomes identifies genomospecies features, secretion systems and novel plasmids and their association with severe ulcerative colitis.</title>
        <authorList>
            <person name="Liu F."/>
            <person name="Chen S."/>
            <person name="Luu L.D.W."/>
            <person name="Lee S.A."/>
            <person name="Tay A.C.Y."/>
            <person name="Wu R."/>
            <person name="Riordan S.M."/>
            <person name="Lan R."/>
            <person name="Liu L."/>
            <person name="Zhang L."/>
        </authorList>
    </citation>
    <scope>NUCLEOTIDE SEQUENCE [LARGE SCALE GENOMIC DNA]</scope>
    <source>
        <strain evidence="3 4">H16O-S1</strain>
    </source>
</reference>
<feature type="signal peptide" evidence="1">
    <location>
        <begin position="1"/>
        <end position="21"/>
    </location>
</feature>
<evidence type="ECO:0000256" key="1">
    <source>
        <dbReference type="SAM" id="SignalP"/>
    </source>
</evidence>
<dbReference type="RefSeq" id="WP_103568026.1">
    <property type="nucleotide sequence ID" value="NZ_CABMKX010000085.1"/>
</dbReference>
<reference evidence="3 4" key="1">
    <citation type="journal article" date="2018" name="Emerg. Microbes Infect.">
        <title>Genomic analysis of oral Campylobacter concisus strains identified a potential bacterial molecular marker associated with active Crohn's disease.</title>
        <authorList>
            <person name="Liu F."/>
            <person name="Ma R."/>
            <person name="Tay C.Y.A."/>
            <person name="Octavia S."/>
            <person name="Lan R."/>
            <person name="Chung H.K.L."/>
            <person name="Riordan S.M."/>
            <person name="Grimm M.C."/>
            <person name="Leong R.W."/>
            <person name="Tanaka M.M."/>
            <person name="Connor S."/>
            <person name="Zhang L."/>
        </authorList>
    </citation>
    <scope>NUCLEOTIDE SEQUENCE [LARGE SCALE GENOMIC DNA]</scope>
    <source>
        <strain evidence="3 4">H16O-S1</strain>
    </source>
</reference>
<sequence>MKIISKALLTCLIFNSAVYGADELTGDTKLACEAILCLSSSERPSECSASLSKYFSIRAKKAHETAKKRKNFLKLCPTDTAIKTDQDYASLIDTISEIGGGCDASDLNKNLDKRRVWDSEKGLYQTQIRISPNMPEYCKRLARHNYTNIKDLKYTCDTKFYDESIWKRGYELQTISQAQYNALSSDKKEIQPNPEFSKCGDINKSYHWRQSCRQHISQYLFFEKKYFSKTCWVD</sequence>
<dbReference type="InterPro" id="IPR009989">
    <property type="entry name" value="TrbM"/>
</dbReference>